<protein>
    <submittedName>
        <fullName evidence="1">Uncharacterized protein</fullName>
    </submittedName>
</protein>
<accession>A0A8H3H6E6</accession>
<dbReference type="Proteomes" id="UP000663843">
    <property type="component" value="Unassembled WGS sequence"/>
</dbReference>
<organism evidence="1 2">
    <name type="scientific">Rhizoctonia solani</name>
    <dbReference type="NCBI Taxonomy" id="456999"/>
    <lineage>
        <taxon>Eukaryota</taxon>
        <taxon>Fungi</taxon>
        <taxon>Dikarya</taxon>
        <taxon>Basidiomycota</taxon>
        <taxon>Agaricomycotina</taxon>
        <taxon>Agaricomycetes</taxon>
        <taxon>Cantharellales</taxon>
        <taxon>Ceratobasidiaceae</taxon>
        <taxon>Rhizoctonia</taxon>
    </lineage>
</organism>
<evidence type="ECO:0000313" key="1">
    <source>
        <dbReference type="EMBL" id="CAE6500189.1"/>
    </source>
</evidence>
<dbReference type="EMBL" id="CAJMWT010005013">
    <property type="protein sequence ID" value="CAE6500189.1"/>
    <property type="molecule type" value="Genomic_DNA"/>
</dbReference>
<name>A0A8H3H6E6_9AGAM</name>
<sequence length="172" mass="19150">MSMATSLQSPEAQNIQLDSGRWGILTPCNQRTDKIYLRTPPEPEPLLDLGRKRHTFKIGGGESNDLVLPSKDISEENRIIQWDGYGGGQATTRVPILVRGAIGSNKTTVEAFRADKGNGRIAYTVDPFVGSKENTYQSSIYTLGILLIETLDPIMLCWQIRHYIGTKQDLLE</sequence>
<reference evidence="1" key="1">
    <citation type="submission" date="2021-01" db="EMBL/GenBank/DDBJ databases">
        <authorList>
            <person name="Kaushik A."/>
        </authorList>
    </citation>
    <scope>NUCLEOTIDE SEQUENCE</scope>
    <source>
        <strain evidence="1">AG2-2IIIB</strain>
    </source>
</reference>
<gene>
    <name evidence="1" type="ORF">RDB_LOCUS138647</name>
</gene>
<dbReference type="AlphaFoldDB" id="A0A8H3H6E6"/>
<comment type="caution">
    <text evidence="1">The sequence shown here is derived from an EMBL/GenBank/DDBJ whole genome shotgun (WGS) entry which is preliminary data.</text>
</comment>
<evidence type="ECO:0000313" key="2">
    <source>
        <dbReference type="Proteomes" id="UP000663843"/>
    </source>
</evidence>
<proteinExistence type="predicted"/>